<dbReference type="EMBL" id="JABXBU010002228">
    <property type="protein sequence ID" value="KAF8770490.1"/>
    <property type="molecule type" value="Genomic_DNA"/>
</dbReference>
<proteinExistence type="predicted"/>
<evidence type="ECO:0000313" key="2">
    <source>
        <dbReference type="Proteomes" id="UP000807504"/>
    </source>
</evidence>
<dbReference type="Proteomes" id="UP000807504">
    <property type="component" value="Unassembled WGS sequence"/>
</dbReference>
<reference evidence="1" key="1">
    <citation type="journal article" date="2020" name="bioRxiv">
        <title>Chromosome-level reference genome of the European wasp spider Argiope bruennichi: a resource for studies on range expansion and evolutionary adaptation.</title>
        <authorList>
            <person name="Sheffer M.M."/>
            <person name="Hoppe A."/>
            <person name="Krehenwinkel H."/>
            <person name="Uhl G."/>
            <person name="Kuss A.W."/>
            <person name="Jensen L."/>
            <person name="Jensen C."/>
            <person name="Gillespie R.G."/>
            <person name="Hoff K.J."/>
            <person name="Prost S."/>
        </authorList>
    </citation>
    <scope>NUCLEOTIDE SEQUENCE</scope>
</reference>
<sequence>MRDKGNRNIKKVGKKCIVLWCSVCEVCRNLGFEVLILVQRPLQGLISGALNNRASVFKSAKAEKPSETFDFGDDIQKPNEADFDLETAKQYLIMLYYSMERGRLDRENEIRIAFGELPIPRSKYAI</sequence>
<comment type="caution">
    <text evidence="1">The sequence shown here is derived from an EMBL/GenBank/DDBJ whole genome shotgun (WGS) entry which is preliminary data.</text>
</comment>
<organism evidence="1 2">
    <name type="scientific">Argiope bruennichi</name>
    <name type="common">Wasp spider</name>
    <name type="synonym">Aranea bruennichi</name>
    <dbReference type="NCBI Taxonomy" id="94029"/>
    <lineage>
        <taxon>Eukaryota</taxon>
        <taxon>Metazoa</taxon>
        <taxon>Ecdysozoa</taxon>
        <taxon>Arthropoda</taxon>
        <taxon>Chelicerata</taxon>
        <taxon>Arachnida</taxon>
        <taxon>Araneae</taxon>
        <taxon>Araneomorphae</taxon>
        <taxon>Entelegynae</taxon>
        <taxon>Araneoidea</taxon>
        <taxon>Araneidae</taxon>
        <taxon>Argiope</taxon>
    </lineage>
</organism>
<name>A0A8T0ECX1_ARGBR</name>
<reference evidence="1" key="2">
    <citation type="submission" date="2020-06" db="EMBL/GenBank/DDBJ databases">
        <authorList>
            <person name="Sheffer M."/>
        </authorList>
    </citation>
    <scope>NUCLEOTIDE SEQUENCE</scope>
</reference>
<keyword evidence="2" id="KW-1185">Reference proteome</keyword>
<gene>
    <name evidence="1" type="ORF">HNY73_018011</name>
</gene>
<evidence type="ECO:0000313" key="1">
    <source>
        <dbReference type="EMBL" id="KAF8770490.1"/>
    </source>
</evidence>
<protein>
    <submittedName>
        <fullName evidence="1">Uncharacterized protein</fullName>
    </submittedName>
</protein>
<accession>A0A8T0ECX1</accession>
<dbReference type="AlphaFoldDB" id="A0A8T0ECX1"/>